<evidence type="ECO:0000313" key="3">
    <source>
        <dbReference type="Proteomes" id="UP001164746"/>
    </source>
</evidence>
<feature type="non-terminal residue" evidence="2">
    <location>
        <position position="1"/>
    </location>
</feature>
<organism evidence="2 3">
    <name type="scientific">Mya arenaria</name>
    <name type="common">Soft-shell clam</name>
    <dbReference type="NCBI Taxonomy" id="6604"/>
    <lineage>
        <taxon>Eukaryota</taxon>
        <taxon>Metazoa</taxon>
        <taxon>Spiralia</taxon>
        <taxon>Lophotrochozoa</taxon>
        <taxon>Mollusca</taxon>
        <taxon>Bivalvia</taxon>
        <taxon>Autobranchia</taxon>
        <taxon>Heteroconchia</taxon>
        <taxon>Euheterodonta</taxon>
        <taxon>Imparidentia</taxon>
        <taxon>Neoheterodontei</taxon>
        <taxon>Myida</taxon>
        <taxon>Myoidea</taxon>
        <taxon>Myidae</taxon>
        <taxon>Mya</taxon>
    </lineage>
</organism>
<keyword evidence="3" id="KW-1185">Reference proteome</keyword>
<feature type="non-terminal residue" evidence="2">
    <location>
        <position position="231"/>
    </location>
</feature>
<keyword evidence="1" id="KW-1133">Transmembrane helix</keyword>
<feature type="transmembrane region" description="Helical" evidence="1">
    <location>
        <begin position="163"/>
        <end position="186"/>
    </location>
</feature>
<proteinExistence type="predicted"/>
<protein>
    <submittedName>
        <fullName evidence="2">Uncharacterized protein</fullName>
    </submittedName>
</protein>
<gene>
    <name evidence="2" type="ORF">MAR_000565</name>
</gene>
<keyword evidence="1" id="KW-0472">Membrane</keyword>
<accession>A0ABY7F965</accession>
<name>A0ABY7F965_MYAAR</name>
<evidence type="ECO:0000313" key="2">
    <source>
        <dbReference type="EMBL" id="WAR18727.1"/>
    </source>
</evidence>
<keyword evidence="1" id="KW-0812">Transmembrane</keyword>
<evidence type="ECO:0000256" key="1">
    <source>
        <dbReference type="SAM" id="Phobius"/>
    </source>
</evidence>
<dbReference type="EMBL" id="CP111022">
    <property type="protein sequence ID" value="WAR18727.1"/>
    <property type="molecule type" value="Genomic_DNA"/>
</dbReference>
<dbReference type="Proteomes" id="UP001164746">
    <property type="component" value="Chromosome 11"/>
</dbReference>
<sequence length="231" mass="25337">CKDDRGEPRSNILNETSKDGRYSFSCYDYTIGVKCVVKKLDGKCPDFAINIFCNCTAGPRSLTTKEITRTRTTTRTTTITTKRISLKTPKLTTTGKIATTLPTSIGVSASTPLYRFQSFSRGSTSETLDPPRTTMTTAAVGSKSRGNEPNRNTLDIGSLSIKWWQFLLILTVILFLVSLITSLCLFRRATALLRASKGDSTLPSAQINMTGCRGVLFVVLCLRAVADTNPW</sequence>
<reference evidence="2" key="1">
    <citation type="submission" date="2022-11" db="EMBL/GenBank/DDBJ databases">
        <title>Centuries of genome instability and evolution in soft-shell clam transmissible cancer (bioRxiv).</title>
        <authorList>
            <person name="Hart S.F.M."/>
            <person name="Yonemitsu M.A."/>
            <person name="Giersch R.M."/>
            <person name="Beal B.F."/>
            <person name="Arriagada G."/>
            <person name="Davis B.W."/>
            <person name="Ostrander E.A."/>
            <person name="Goff S.P."/>
            <person name="Metzger M.J."/>
        </authorList>
    </citation>
    <scope>NUCLEOTIDE SEQUENCE</scope>
    <source>
        <strain evidence="2">MELC-2E11</strain>
        <tissue evidence="2">Siphon/mantle</tissue>
    </source>
</reference>